<dbReference type="GO" id="GO:0005783">
    <property type="term" value="C:endoplasmic reticulum"/>
    <property type="evidence" value="ECO:0007669"/>
    <property type="project" value="TreeGrafter"/>
</dbReference>
<dbReference type="GO" id="GO:0004656">
    <property type="term" value="F:procollagen-proline 4-dioxygenase activity"/>
    <property type="evidence" value="ECO:0007669"/>
    <property type="project" value="TreeGrafter"/>
</dbReference>
<gene>
    <name evidence="8" type="primary">BQ5605_C014g07635</name>
    <name evidence="8" type="ORF">BQ5605_C014G07635</name>
</gene>
<evidence type="ECO:0000256" key="3">
    <source>
        <dbReference type="ARBA" id="ARBA00022964"/>
    </source>
</evidence>
<feature type="region of interest" description="Disordered" evidence="6">
    <location>
        <begin position="860"/>
        <end position="889"/>
    </location>
</feature>
<keyword evidence="4" id="KW-0560">Oxidoreductase</keyword>
<keyword evidence="9" id="KW-1185">Reference proteome</keyword>
<dbReference type="PANTHER" id="PTHR10869">
    <property type="entry name" value="PROLYL 4-HYDROXYLASE ALPHA SUBUNIT"/>
    <property type="match status" value="1"/>
</dbReference>
<evidence type="ECO:0000313" key="9">
    <source>
        <dbReference type="Proteomes" id="UP000249464"/>
    </source>
</evidence>
<dbReference type="InterPro" id="IPR005123">
    <property type="entry name" value="Oxoglu/Fe-dep_dioxygenase_dom"/>
</dbReference>
<dbReference type="SMART" id="SM00702">
    <property type="entry name" value="P4Hc"/>
    <property type="match status" value="1"/>
</dbReference>
<evidence type="ECO:0000256" key="5">
    <source>
        <dbReference type="ARBA" id="ARBA00023004"/>
    </source>
</evidence>
<evidence type="ECO:0000259" key="7">
    <source>
        <dbReference type="PROSITE" id="PS51471"/>
    </source>
</evidence>
<evidence type="ECO:0000256" key="2">
    <source>
        <dbReference type="ARBA" id="ARBA00022723"/>
    </source>
</evidence>
<accession>A0A2X0LU31</accession>
<sequence>MGKTGKAIKRRKLAEATALATKLAAPELLDDHSDDDLDSLADSPPSSTARPTASASLSKDLLQGLILPSHLAVTVKTLNALVQHPELLKDTASKTTRTQLKGLRTALFDVQRLSSEVNQATVLSRRSVPCPPGTSLTSRISSALSQSRYTDALVLLSEMRIREQQPKLGALQRWVRECDCASRADGSFGDQEVLKVLDAILRCCNGVTPRAIASNDDIIDDGSVVKRHDEWVYRTPSGLDLYGEIKQHRLPLPSQRLQLAKAFRLLQTTPGPERLPPNHHPAYQYTSEPGSIPLDLEPATLASRAEVPNVPGAFILLDILSPDECKTILAGAESVGFSPDRPLGPQTSVLAHNLYWLADKEFMRRLDSRILHLLPPEIDGGKLVGINARFRVYRYVPGSIYRPHLDGAAPPSGLSSSGAFQFDTSPVDEPQMSRLTFLIYLNDHFTNGCTTFFLPSPHQIGRLDAYPVKPLMGAALVFPHGDSKGSLLHEGSPVMGEGEAKYVIRTEVVYQVAATVGGMKNWGEAEHEALKIAPFSQGVVIMRTAANFVKLGERRPSRLAEHGAIVAVPHGYACIVTTFSGVVAPQGNANTFSGVVAVPHGYACVVEGVGRPCCSSLDDATEDVRADLALRGLPKTDEFVSISTVSKGTIEPADFVKLGEVRPAPPLPLPPFTDSTLGAKANLNHVPLQAAKLSLRKGAIGCHGTGVGCARGSWRGRRPTRLAEHAAVVAVPHDYANTFSGVVAVPHGYACVVEGDLGSPVRVADATEDVRADLALRGLPTTDEFVSISTNLRHSAMVDDPFRMALEVLMASVARSAGKVANTTSVTMSSGGDKAKLRVRRSQADLSGLGPVRSKLNRCDARWPTQTPGSQSAEARRRPFLDASPCSAH</sequence>
<protein>
    <submittedName>
        <fullName evidence="8">BQ5605_C014g07635 protein</fullName>
    </submittedName>
</protein>
<dbReference type="STRING" id="796604.A0A2X0LU31"/>
<feature type="compositionally biased region" description="Polar residues" evidence="6">
    <location>
        <begin position="864"/>
        <end position="873"/>
    </location>
</feature>
<dbReference type="Gene3D" id="2.60.120.620">
    <property type="entry name" value="q2cbj1_9rhob like domain"/>
    <property type="match status" value="1"/>
</dbReference>
<evidence type="ECO:0000256" key="1">
    <source>
        <dbReference type="ARBA" id="ARBA00001961"/>
    </source>
</evidence>
<feature type="region of interest" description="Disordered" evidence="6">
    <location>
        <begin position="30"/>
        <end position="54"/>
    </location>
</feature>
<dbReference type="FunFam" id="2.60.120.620:FF:000020">
    <property type="entry name" value="Unplaced genomic scaffold supercont2.4, whole genome shotgun sequence"/>
    <property type="match status" value="1"/>
</dbReference>
<reference evidence="8 9" key="1">
    <citation type="submission" date="2016-11" db="EMBL/GenBank/DDBJ databases">
        <authorList>
            <person name="Jaros S."/>
            <person name="Januszkiewicz K."/>
            <person name="Wedrychowicz H."/>
        </authorList>
    </citation>
    <scope>NUCLEOTIDE SEQUENCE [LARGE SCALE GENOMIC DNA]</scope>
</reference>
<feature type="domain" description="Fe2OG dioxygenase" evidence="7">
    <location>
        <begin position="385"/>
        <end position="510"/>
    </location>
</feature>
<dbReference type="InterPro" id="IPR045054">
    <property type="entry name" value="P4HA-like"/>
</dbReference>
<evidence type="ECO:0000313" key="8">
    <source>
        <dbReference type="EMBL" id="SGY19393.1"/>
    </source>
</evidence>
<dbReference type="Proteomes" id="UP000249464">
    <property type="component" value="Unassembled WGS sequence"/>
</dbReference>
<organism evidence="8 9">
    <name type="scientific">Microbotryum silenes-dioicae</name>
    <dbReference type="NCBI Taxonomy" id="796604"/>
    <lineage>
        <taxon>Eukaryota</taxon>
        <taxon>Fungi</taxon>
        <taxon>Dikarya</taxon>
        <taxon>Basidiomycota</taxon>
        <taxon>Pucciniomycotina</taxon>
        <taxon>Microbotryomycetes</taxon>
        <taxon>Microbotryales</taxon>
        <taxon>Microbotryaceae</taxon>
        <taxon>Microbotryum</taxon>
    </lineage>
</organism>
<comment type="cofactor">
    <cofactor evidence="1">
        <name>L-ascorbate</name>
        <dbReference type="ChEBI" id="CHEBI:38290"/>
    </cofactor>
</comment>
<dbReference type="GO" id="GO:0031418">
    <property type="term" value="F:L-ascorbic acid binding"/>
    <property type="evidence" value="ECO:0007669"/>
    <property type="project" value="InterPro"/>
</dbReference>
<evidence type="ECO:0000256" key="6">
    <source>
        <dbReference type="SAM" id="MobiDB-lite"/>
    </source>
</evidence>
<dbReference type="PANTHER" id="PTHR10869:SF247">
    <property type="entry name" value="FE2OG DIOXYGENASE DOMAIN-CONTAINING PROTEIN"/>
    <property type="match status" value="1"/>
</dbReference>
<keyword evidence="3" id="KW-0223">Dioxygenase</keyword>
<proteinExistence type="predicted"/>
<name>A0A2X0LU31_9BASI</name>
<dbReference type="AlphaFoldDB" id="A0A2X0LU31"/>
<keyword evidence="5" id="KW-0408">Iron</keyword>
<feature type="compositionally biased region" description="Low complexity" evidence="6">
    <location>
        <begin position="40"/>
        <end position="54"/>
    </location>
</feature>
<dbReference type="EMBL" id="FQNC01000016">
    <property type="protein sequence ID" value="SGY19393.1"/>
    <property type="molecule type" value="Genomic_DNA"/>
</dbReference>
<dbReference type="InterPro" id="IPR006620">
    <property type="entry name" value="Pro_4_hyd_alph"/>
</dbReference>
<keyword evidence="2" id="KW-0479">Metal-binding</keyword>
<dbReference type="PROSITE" id="PS51471">
    <property type="entry name" value="FE2OG_OXY"/>
    <property type="match status" value="1"/>
</dbReference>
<dbReference type="GO" id="GO:0005506">
    <property type="term" value="F:iron ion binding"/>
    <property type="evidence" value="ECO:0007669"/>
    <property type="project" value="InterPro"/>
</dbReference>
<evidence type="ECO:0000256" key="4">
    <source>
        <dbReference type="ARBA" id="ARBA00023002"/>
    </source>
</evidence>